<reference evidence="3" key="1">
    <citation type="journal article" date="2019" name="Int. J. Syst. Evol. Microbiol.">
        <title>The Global Catalogue of Microorganisms (GCM) 10K type strain sequencing project: providing services to taxonomists for standard genome sequencing and annotation.</title>
        <authorList>
            <consortium name="The Broad Institute Genomics Platform"/>
            <consortium name="The Broad Institute Genome Sequencing Center for Infectious Disease"/>
            <person name="Wu L."/>
            <person name="Ma J."/>
        </authorList>
    </citation>
    <scope>NUCLEOTIDE SEQUENCE [LARGE SCALE GENOMIC DNA]</scope>
    <source>
        <strain evidence="3">JCM 19134</strain>
    </source>
</reference>
<dbReference type="Pfam" id="PF02515">
    <property type="entry name" value="CoA_transf_3"/>
    <property type="match status" value="1"/>
</dbReference>
<dbReference type="PANTHER" id="PTHR48207">
    <property type="entry name" value="SUCCINATE--HYDROXYMETHYLGLUTARATE COA-TRANSFERASE"/>
    <property type="match status" value="1"/>
</dbReference>
<gene>
    <name evidence="2" type="ORF">GCM10025791_25810</name>
</gene>
<evidence type="ECO:0000313" key="3">
    <source>
        <dbReference type="Proteomes" id="UP001409585"/>
    </source>
</evidence>
<dbReference type="EMBL" id="BAABLX010000024">
    <property type="protein sequence ID" value="GAA4945481.1"/>
    <property type="molecule type" value="Genomic_DNA"/>
</dbReference>
<dbReference type="AlphaFoldDB" id="A0AAV3U3I3"/>
<name>A0AAV3U3I3_9ALTE</name>
<evidence type="ECO:0000313" key="2">
    <source>
        <dbReference type="EMBL" id="GAA4945481.1"/>
    </source>
</evidence>
<dbReference type="InterPro" id="IPR003673">
    <property type="entry name" value="CoA-Trfase_fam_III"/>
</dbReference>
<dbReference type="RefSeq" id="WP_345422711.1">
    <property type="nucleotide sequence ID" value="NZ_AP031496.1"/>
</dbReference>
<dbReference type="PANTHER" id="PTHR48207:SF4">
    <property type="entry name" value="BLL6097 PROTEIN"/>
    <property type="match status" value="1"/>
</dbReference>
<accession>A0AAV3U3I3</accession>
<dbReference type="GO" id="GO:0008410">
    <property type="term" value="F:CoA-transferase activity"/>
    <property type="evidence" value="ECO:0007669"/>
    <property type="project" value="TreeGrafter"/>
</dbReference>
<dbReference type="InterPro" id="IPR044855">
    <property type="entry name" value="CoA-Trfase_III_dom3_sf"/>
</dbReference>
<dbReference type="InterPro" id="IPR050483">
    <property type="entry name" value="CoA-transferase_III_domain"/>
</dbReference>
<dbReference type="Proteomes" id="UP001409585">
    <property type="component" value="Unassembled WGS sequence"/>
</dbReference>
<keyword evidence="3" id="KW-1185">Reference proteome</keyword>
<dbReference type="SUPFAM" id="SSF89796">
    <property type="entry name" value="CoA-transferase family III (CaiB/BaiF)"/>
    <property type="match status" value="1"/>
</dbReference>
<dbReference type="InterPro" id="IPR023606">
    <property type="entry name" value="CoA-Trfase_III_dom_1_sf"/>
</dbReference>
<sequence length="398" mass="43088">MFNLLEGIKVLDLTTVVLGPYATQFLGDFGAEVVKVENLDGDAFRAVRPGHSVDMGAGFLNCNRNKRSIAVNLKTSEGKSILRKLVADSDLVIHNMRGKSAKALGVAFEDLTQIKPDIVLCHAPGFSQAGPNADQPAYDDIIQAASGIAALNADASGQPRFLPTILCDKVGGLHLALAALGAMAYKLRTGKGCEIEAPMFESSVAFLMAEQLAGQSFIPPLGGTGYDRLLSPNRKPFATADGYISLLPYNTRHWQAFFNLVGEDELAQEPWVTDPVQRSQNIDRLYQVVAQAMPARTSAQWQQLLTERDIPCTPVNTVDDLLENPHLTATEFFYETNHPTEGRLRATRSPFQAKGVTQSPDLPAPKTGQNSRAILQELQVSDIEIDAMISAGIVKASV</sequence>
<organism evidence="2 3">
    <name type="scientific">Halioxenophilus aromaticivorans</name>
    <dbReference type="NCBI Taxonomy" id="1306992"/>
    <lineage>
        <taxon>Bacteria</taxon>
        <taxon>Pseudomonadati</taxon>
        <taxon>Pseudomonadota</taxon>
        <taxon>Gammaproteobacteria</taxon>
        <taxon>Alteromonadales</taxon>
        <taxon>Alteromonadaceae</taxon>
        <taxon>Halioxenophilus</taxon>
    </lineage>
</organism>
<dbReference type="Gene3D" id="3.40.50.10540">
    <property type="entry name" value="Crotonobetainyl-coa:carnitine coa-transferase, domain 1"/>
    <property type="match status" value="1"/>
</dbReference>
<evidence type="ECO:0000256" key="1">
    <source>
        <dbReference type="ARBA" id="ARBA00022679"/>
    </source>
</evidence>
<protein>
    <submittedName>
        <fullName evidence="2">CoA transferase</fullName>
    </submittedName>
</protein>
<dbReference type="Gene3D" id="3.30.1540.10">
    <property type="entry name" value="formyl-coa transferase, domain 3"/>
    <property type="match status" value="1"/>
</dbReference>
<keyword evidence="1 2" id="KW-0808">Transferase</keyword>
<proteinExistence type="predicted"/>
<comment type="caution">
    <text evidence="2">The sequence shown here is derived from an EMBL/GenBank/DDBJ whole genome shotgun (WGS) entry which is preliminary data.</text>
</comment>